<gene>
    <name evidence="1" type="primary">Acey_s0269.g815</name>
    <name evidence="1" type="ORF">Y032_0269g815</name>
</gene>
<dbReference type="EMBL" id="JARK01001605">
    <property type="protein sequence ID" value="EYB87023.1"/>
    <property type="molecule type" value="Genomic_DNA"/>
</dbReference>
<evidence type="ECO:0000313" key="1">
    <source>
        <dbReference type="EMBL" id="EYB87023.1"/>
    </source>
</evidence>
<sequence length="86" mass="9630">MADQPADRCRVERRCKVTEAFSAPADTAEIKVSSDVSSSSPTTCLFTVYSSMFTQTGENFSRNVHLSRNPRGIHRFTSKSKFYMGI</sequence>
<organism evidence="1 2">
    <name type="scientific">Ancylostoma ceylanicum</name>
    <dbReference type="NCBI Taxonomy" id="53326"/>
    <lineage>
        <taxon>Eukaryota</taxon>
        <taxon>Metazoa</taxon>
        <taxon>Ecdysozoa</taxon>
        <taxon>Nematoda</taxon>
        <taxon>Chromadorea</taxon>
        <taxon>Rhabditida</taxon>
        <taxon>Rhabditina</taxon>
        <taxon>Rhabditomorpha</taxon>
        <taxon>Strongyloidea</taxon>
        <taxon>Ancylostomatidae</taxon>
        <taxon>Ancylostomatinae</taxon>
        <taxon>Ancylostoma</taxon>
    </lineage>
</organism>
<evidence type="ECO:0000313" key="2">
    <source>
        <dbReference type="Proteomes" id="UP000024635"/>
    </source>
</evidence>
<accession>A0A016S8R8</accession>
<dbReference type="AlphaFoldDB" id="A0A016S8R8"/>
<comment type="caution">
    <text evidence="1">The sequence shown here is derived from an EMBL/GenBank/DDBJ whole genome shotgun (WGS) entry which is preliminary data.</text>
</comment>
<reference evidence="2" key="1">
    <citation type="journal article" date="2015" name="Nat. Genet.">
        <title>The genome and transcriptome of the zoonotic hookworm Ancylostoma ceylanicum identify infection-specific gene families.</title>
        <authorList>
            <person name="Schwarz E.M."/>
            <person name="Hu Y."/>
            <person name="Antoshechkin I."/>
            <person name="Miller M.M."/>
            <person name="Sternberg P.W."/>
            <person name="Aroian R.V."/>
        </authorList>
    </citation>
    <scope>NUCLEOTIDE SEQUENCE</scope>
    <source>
        <strain evidence="2">HY135</strain>
    </source>
</reference>
<protein>
    <submittedName>
        <fullName evidence="1">Uncharacterized protein</fullName>
    </submittedName>
</protein>
<proteinExistence type="predicted"/>
<name>A0A016S8R8_9BILA</name>
<keyword evidence="2" id="KW-1185">Reference proteome</keyword>
<dbReference type="Proteomes" id="UP000024635">
    <property type="component" value="Unassembled WGS sequence"/>
</dbReference>